<evidence type="ECO:0000313" key="2">
    <source>
        <dbReference type="EMBL" id="KAJ1214822.1"/>
    </source>
</evidence>
<dbReference type="Proteomes" id="UP001066276">
    <property type="component" value="Chromosome 1_1"/>
</dbReference>
<name>A0AAV7WL83_PLEWA</name>
<proteinExistence type="predicted"/>
<sequence length="78" mass="8077">MARPWGTAQAPAALGGGISGLAGRDTTPEAECFRVRCRCAAAAPIKGDARWRACLFSCSLPCKKVAGSGPLPATYLIR</sequence>
<keyword evidence="3" id="KW-1185">Reference proteome</keyword>
<organism evidence="2 3">
    <name type="scientific">Pleurodeles waltl</name>
    <name type="common">Iberian ribbed newt</name>
    <dbReference type="NCBI Taxonomy" id="8319"/>
    <lineage>
        <taxon>Eukaryota</taxon>
        <taxon>Metazoa</taxon>
        <taxon>Chordata</taxon>
        <taxon>Craniata</taxon>
        <taxon>Vertebrata</taxon>
        <taxon>Euteleostomi</taxon>
        <taxon>Amphibia</taxon>
        <taxon>Batrachia</taxon>
        <taxon>Caudata</taxon>
        <taxon>Salamandroidea</taxon>
        <taxon>Salamandridae</taxon>
        <taxon>Pleurodelinae</taxon>
        <taxon>Pleurodeles</taxon>
    </lineage>
</organism>
<reference evidence="2" key="1">
    <citation type="journal article" date="2022" name="bioRxiv">
        <title>Sequencing and chromosome-scale assembly of the giantPleurodeles waltlgenome.</title>
        <authorList>
            <person name="Brown T."/>
            <person name="Elewa A."/>
            <person name="Iarovenko S."/>
            <person name="Subramanian E."/>
            <person name="Araus A.J."/>
            <person name="Petzold A."/>
            <person name="Susuki M."/>
            <person name="Suzuki K.-i.T."/>
            <person name="Hayashi T."/>
            <person name="Toyoda A."/>
            <person name="Oliveira C."/>
            <person name="Osipova E."/>
            <person name="Leigh N.D."/>
            <person name="Simon A."/>
            <person name="Yun M.H."/>
        </authorList>
    </citation>
    <scope>NUCLEOTIDE SEQUENCE</scope>
    <source>
        <strain evidence="2">20211129_DDA</strain>
        <tissue evidence="2">Liver</tissue>
    </source>
</reference>
<feature type="region of interest" description="Disordered" evidence="1">
    <location>
        <begin position="1"/>
        <end position="23"/>
    </location>
</feature>
<evidence type="ECO:0000256" key="1">
    <source>
        <dbReference type="SAM" id="MobiDB-lite"/>
    </source>
</evidence>
<gene>
    <name evidence="2" type="ORF">NDU88_002433</name>
</gene>
<protein>
    <submittedName>
        <fullName evidence="2">Uncharacterized protein</fullName>
    </submittedName>
</protein>
<dbReference type="AlphaFoldDB" id="A0AAV7WL83"/>
<dbReference type="EMBL" id="JANPWB010000001">
    <property type="protein sequence ID" value="KAJ1214822.1"/>
    <property type="molecule type" value="Genomic_DNA"/>
</dbReference>
<evidence type="ECO:0000313" key="3">
    <source>
        <dbReference type="Proteomes" id="UP001066276"/>
    </source>
</evidence>
<comment type="caution">
    <text evidence="2">The sequence shown here is derived from an EMBL/GenBank/DDBJ whole genome shotgun (WGS) entry which is preliminary data.</text>
</comment>
<accession>A0AAV7WL83</accession>